<comment type="caution">
    <text evidence="2">The sequence shown here is derived from an EMBL/GenBank/DDBJ whole genome shotgun (WGS) entry which is preliminary data.</text>
</comment>
<organism evidence="2 3">
    <name type="scientific">Leifsonia soli</name>
    <dbReference type="NCBI Taxonomy" id="582665"/>
    <lineage>
        <taxon>Bacteria</taxon>
        <taxon>Bacillati</taxon>
        <taxon>Actinomycetota</taxon>
        <taxon>Actinomycetes</taxon>
        <taxon>Micrococcales</taxon>
        <taxon>Microbacteriaceae</taxon>
        <taxon>Leifsonia</taxon>
    </lineage>
</organism>
<dbReference type="Proteomes" id="UP000589620">
    <property type="component" value="Unassembled WGS sequence"/>
</dbReference>
<evidence type="ECO:0000313" key="3">
    <source>
        <dbReference type="Proteomes" id="UP000589620"/>
    </source>
</evidence>
<keyword evidence="3" id="KW-1185">Reference proteome</keyword>
<keyword evidence="1" id="KW-0732">Signal</keyword>
<dbReference type="RefSeq" id="WP_179457130.1">
    <property type="nucleotide sequence ID" value="NZ_BAAAPX010000001.1"/>
</dbReference>
<gene>
    <name evidence="2" type="ORF">BJ963_002618</name>
</gene>
<dbReference type="AlphaFoldDB" id="A0A852T0Z4"/>
<reference evidence="2 3" key="1">
    <citation type="submission" date="2020-07" db="EMBL/GenBank/DDBJ databases">
        <title>Sequencing the genomes of 1000 actinobacteria strains.</title>
        <authorList>
            <person name="Klenk H.-P."/>
        </authorList>
    </citation>
    <scope>NUCLEOTIDE SEQUENCE [LARGE SCALE GENOMIC DNA]</scope>
    <source>
        <strain evidence="2 3">DSM 23871</strain>
    </source>
</reference>
<dbReference type="EMBL" id="JACCBJ010000001">
    <property type="protein sequence ID" value="NYD75099.1"/>
    <property type="molecule type" value="Genomic_DNA"/>
</dbReference>
<sequence length="184" mass="19798">MKYIAAAAIAALSAAVFGGALAAPAAATTDGNVDIAVVGGDRFPGTNTQPFWNSSTKYTAGAVVSFNDSDYALTAAGAAAYQSYRDNGVLGDPAWAWNLAPERFTTVTIDGRTFSQQRYQTGVWTFLGTSTRVGFDRGYFTIGAHLYFNVNDWTQYNGKKYIATAWSTDVYPTDTRYFTLAPGQ</sequence>
<evidence type="ECO:0000313" key="2">
    <source>
        <dbReference type="EMBL" id="NYD75099.1"/>
    </source>
</evidence>
<feature type="signal peptide" evidence="1">
    <location>
        <begin position="1"/>
        <end position="22"/>
    </location>
</feature>
<proteinExistence type="predicted"/>
<protein>
    <submittedName>
        <fullName evidence="2">Uncharacterized protein</fullName>
    </submittedName>
</protein>
<feature type="chain" id="PRO_5032837197" evidence="1">
    <location>
        <begin position="23"/>
        <end position="184"/>
    </location>
</feature>
<name>A0A852T0Z4_9MICO</name>
<evidence type="ECO:0000256" key="1">
    <source>
        <dbReference type="SAM" id="SignalP"/>
    </source>
</evidence>
<accession>A0A852T0Z4</accession>